<evidence type="ECO:0000256" key="4">
    <source>
        <dbReference type="SAM" id="MobiDB-lite"/>
    </source>
</evidence>
<dbReference type="EMBL" id="JXTC01000042">
    <property type="protein sequence ID" value="PON95898.1"/>
    <property type="molecule type" value="Genomic_DNA"/>
</dbReference>
<feature type="repeat" description="WD" evidence="3">
    <location>
        <begin position="284"/>
        <end position="326"/>
    </location>
</feature>
<dbReference type="Gene3D" id="1.20.1280.50">
    <property type="match status" value="1"/>
</dbReference>
<dbReference type="InterPro" id="IPR015943">
    <property type="entry name" value="WD40/YVTN_repeat-like_dom_sf"/>
</dbReference>
<protein>
    <submittedName>
        <fullName evidence="5">Guanine nucleotide-binding protein, beta subunit</fullName>
    </submittedName>
</protein>
<dbReference type="PANTHER" id="PTHR22847:SF746">
    <property type="entry name" value="OS01G0185400 PROTEIN"/>
    <property type="match status" value="1"/>
</dbReference>
<keyword evidence="1 3" id="KW-0853">WD repeat</keyword>
<evidence type="ECO:0000313" key="6">
    <source>
        <dbReference type="Proteomes" id="UP000237000"/>
    </source>
</evidence>
<feature type="repeat" description="WD" evidence="3">
    <location>
        <begin position="418"/>
        <end position="458"/>
    </location>
</feature>
<dbReference type="PANTHER" id="PTHR22847">
    <property type="entry name" value="WD40 REPEAT PROTEIN"/>
    <property type="match status" value="1"/>
</dbReference>
<dbReference type="Pfam" id="PF00400">
    <property type="entry name" value="WD40"/>
    <property type="match status" value="3"/>
</dbReference>
<feature type="compositionally biased region" description="Low complexity" evidence="4">
    <location>
        <begin position="35"/>
        <end position="48"/>
    </location>
</feature>
<dbReference type="SUPFAM" id="SSF50978">
    <property type="entry name" value="WD40 repeat-like"/>
    <property type="match status" value="1"/>
</dbReference>
<dbReference type="InterPro" id="IPR001680">
    <property type="entry name" value="WD40_rpt"/>
</dbReference>
<feature type="region of interest" description="Disordered" evidence="4">
    <location>
        <begin position="17"/>
        <end position="48"/>
    </location>
</feature>
<evidence type="ECO:0000313" key="5">
    <source>
        <dbReference type="EMBL" id="PON95898.1"/>
    </source>
</evidence>
<dbReference type="PROSITE" id="PS50082">
    <property type="entry name" value="WD_REPEATS_2"/>
    <property type="match status" value="3"/>
</dbReference>
<feature type="repeat" description="WD" evidence="3">
    <location>
        <begin position="232"/>
        <end position="271"/>
    </location>
</feature>
<dbReference type="OrthoDB" id="727118at2759"/>
<evidence type="ECO:0000256" key="2">
    <source>
        <dbReference type="ARBA" id="ARBA00022737"/>
    </source>
</evidence>
<keyword evidence="2" id="KW-0677">Repeat</keyword>
<dbReference type="Gene3D" id="2.130.10.10">
    <property type="entry name" value="YVTN repeat-like/Quinoprotein amine dehydrogenase"/>
    <property type="match status" value="2"/>
</dbReference>
<name>A0A2P5FDP3_TREOI</name>
<dbReference type="InParanoid" id="A0A2P5FDP3"/>
<dbReference type="PROSITE" id="PS00678">
    <property type="entry name" value="WD_REPEATS_1"/>
    <property type="match status" value="1"/>
</dbReference>
<accession>A0A2P5FDP3</accession>
<proteinExistence type="predicted"/>
<dbReference type="SMART" id="SM00320">
    <property type="entry name" value="WD40"/>
    <property type="match status" value="5"/>
</dbReference>
<reference evidence="6" key="1">
    <citation type="submission" date="2016-06" db="EMBL/GenBank/DDBJ databases">
        <title>Parallel loss of symbiosis genes in relatives of nitrogen-fixing non-legume Parasponia.</title>
        <authorList>
            <person name="Van Velzen R."/>
            <person name="Holmer R."/>
            <person name="Bu F."/>
            <person name="Rutten L."/>
            <person name="Van Zeijl A."/>
            <person name="Liu W."/>
            <person name="Santuari L."/>
            <person name="Cao Q."/>
            <person name="Sharma T."/>
            <person name="Shen D."/>
            <person name="Roswanjaya Y."/>
            <person name="Wardhani T."/>
            <person name="Kalhor M.S."/>
            <person name="Jansen J."/>
            <person name="Van den Hoogen J."/>
            <person name="Gungor B."/>
            <person name="Hartog M."/>
            <person name="Hontelez J."/>
            <person name="Verver J."/>
            <person name="Yang W.-C."/>
            <person name="Schijlen E."/>
            <person name="Repin R."/>
            <person name="Schilthuizen M."/>
            <person name="Schranz E."/>
            <person name="Heidstra R."/>
            <person name="Miyata K."/>
            <person name="Fedorova E."/>
            <person name="Kohlen W."/>
            <person name="Bisseling T."/>
            <person name="Smit S."/>
            <person name="Geurts R."/>
        </authorList>
    </citation>
    <scope>NUCLEOTIDE SEQUENCE [LARGE SCALE GENOMIC DNA]</scope>
    <source>
        <strain evidence="6">cv. RG33-2</strain>
    </source>
</reference>
<dbReference type="Proteomes" id="UP000237000">
    <property type="component" value="Unassembled WGS sequence"/>
</dbReference>
<dbReference type="InterPro" id="IPR020472">
    <property type="entry name" value="WD40_PAC1"/>
</dbReference>
<dbReference type="InterPro" id="IPR036047">
    <property type="entry name" value="F-box-like_dom_sf"/>
</dbReference>
<keyword evidence="6" id="KW-1185">Reference proteome</keyword>
<comment type="caution">
    <text evidence="5">The sequence shown here is derived from an EMBL/GenBank/DDBJ whole genome shotgun (WGS) entry which is preliminary data.</text>
</comment>
<dbReference type="AlphaFoldDB" id="A0A2P5FDP3"/>
<dbReference type="InterPro" id="IPR036322">
    <property type="entry name" value="WD40_repeat_dom_sf"/>
</dbReference>
<sequence length="538" mass="58906">MRFACPLQLGTVNMMADPLAEPSSSSPSPSPSPSPSTTQNQTSPSPATTITDVNVDSLSQCASYLSLQDLSNMAMTCSYFKKVAYSDSVWLRWFREHWQRGIPSTSSQISGVREVYLARRTAVQQFKFIDPIGFDFFTEAKPIDHILLDKDNIIFSQGPLVKMAEIDGFLHSKGSIVTLNGHNARITCMRLFSLNETSLLRRECQRNDNILVTSSCDHSIRLWWKGSCQKCFRGHNGPVSALSDKLLGDGVGKVLASGGEDGTVRLWSLSSSGKRGQHALKATLCGHEKSIKLMSVAGHKASLLATISKDSKVRIWDTTASSAVRSSCCVGMASIPGVPLNMKCHEALLYISAGSSVVVIDLRTMQKVLTAAIHQSKLYSFEALPSKSLICTGSNGRAMLWDIRRNQDMLKPEPIAELDGHTGPVTFLHMDPYKIVTAGPEDVHINIWEADTGTQTNSLICEFPEEPNTSSGCSALAVNGCRIVTASYGQERGLVRFRDFFHASCPVFQREGDHVSKFWDSLSYSDSDSDTEAEEVAD</sequence>
<dbReference type="PROSITE" id="PS50294">
    <property type="entry name" value="WD_REPEATS_REGION"/>
    <property type="match status" value="1"/>
</dbReference>
<organism evidence="5 6">
    <name type="scientific">Trema orientale</name>
    <name type="common">Charcoal tree</name>
    <name type="synonym">Celtis orientalis</name>
    <dbReference type="NCBI Taxonomy" id="63057"/>
    <lineage>
        <taxon>Eukaryota</taxon>
        <taxon>Viridiplantae</taxon>
        <taxon>Streptophyta</taxon>
        <taxon>Embryophyta</taxon>
        <taxon>Tracheophyta</taxon>
        <taxon>Spermatophyta</taxon>
        <taxon>Magnoliopsida</taxon>
        <taxon>eudicotyledons</taxon>
        <taxon>Gunneridae</taxon>
        <taxon>Pentapetalae</taxon>
        <taxon>rosids</taxon>
        <taxon>fabids</taxon>
        <taxon>Rosales</taxon>
        <taxon>Cannabaceae</taxon>
        <taxon>Trema</taxon>
    </lineage>
</organism>
<dbReference type="PRINTS" id="PR00320">
    <property type="entry name" value="GPROTEINBRPT"/>
</dbReference>
<gene>
    <name evidence="5" type="ORF">TorRG33x02_084210</name>
</gene>
<evidence type="ECO:0000256" key="1">
    <source>
        <dbReference type="ARBA" id="ARBA00022574"/>
    </source>
</evidence>
<dbReference type="STRING" id="63057.A0A2P5FDP3"/>
<dbReference type="SUPFAM" id="SSF81383">
    <property type="entry name" value="F-box domain"/>
    <property type="match status" value="1"/>
</dbReference>
<dbReference type="InterPro" id="IPR019775">
    <property type="entry name" value="WD40_repeat_CS"/>
</dbReference>
<evidence type="ECO:0000256" key="3">
    <source>
        <dbReference type="PROSITE-ProRule" id="PRU00221"/>
    </source>
</evidence>